<dbReference type="Proteomes" id="UP001159428">
    <property type="component" value="Unassembled WGS sequence"/>
</dbReference>
<evidence type="ECO:0000313" key="3">
    <source>
        <dbReference type="EMBL" id="CAH3156542.1"/>
    </source>
</evidence>
<evidence type="ECO:0000313" key="4">
    <source>
        <dbReference type="Proteomes" id="UP001159428"/>
    </source>
</evidence>
<feature type="coiled-coil region" evidence="1">
    <location>
        <begin position="46"/>
        <end position="73"/>
    </location>
</feature>
<dbReference type="EMBL" id="CALNXJ010000061">
    <property type="protein sequence ID" value="CAH3156542.1"/>
    <property type="molecule type" value="Genomic_DNA"/>
</dbReference>
<evidence type="ECO:0000256" key="1">
    <source>
        <dbReference type="SAM" id="Coils"/>
    </source>
</evidence>
<gene>
    <name evidence="3" type="ORF">PMEA_00029560</name>
</gene>
<comment type="caution">
    <text evidence="3">The sequence shown here is derived from an EMBL/GenBank/DDBJ whole genome shotgun (WGS) entry which is preliminary data.</text>
</comment>
<evidence type="ECO:0000256" key="2">
    <source>
        <dbReference type="SAM" id="MobiDB-lite"/>
    </source>
</evidence>
<keyword evidence="4" id="KW-1185">Reference proteome</keyword>
<reference evidence="3 4" key="1">
    <citation type="submission" date="2022-05" db="EMBL/GenBank/DDBJ databases">
        <authorList>
            <consortium name="Genoscope - CEA"/>
            <person name="William W."/>
        </authorList>
    </citation>
    <scope>NUCLEOTIDE SEQUENCE [LARGE SCALE GENOMIC DNA]</scope>
</reference>
<feature type="compositionally biased region" description="Polar residues" evidence="2">
    <location>
        <begin position="123"/>
        <end position="132"/>
    </location>
</feature>
<feature type="compositionally biased region" description="Basic and acidic residues" evidence="2">
    <location>
        <begin position="102"/>
        <end position="122"/>
    </location>
</feature>
<keyword evidence="1" id="KW-0175">Coiled coil</keyword>
<proteinExistence type="predicted"/>
<organism evidence="3 4">
    <name type="scientific">Pocillopora meandrina</name>
    <dbReference type="NCBI Taxonomy" id="46732"/>
    <lineage>
        <taxon>Eukaryota</taxon>
        <taxon>Metazoa</taxon>
        <taxon>Cnidaria</taxon>
        <taxon>Anthozoa</taxon>
        <taxon>Hexacorallia</taxon>
        <taxon>Scleractinia</taxon>
        <taxon>Astrocoeniina</taxon>
        <taxon>Pocilloporidae</taxon>
        <taxon>Pocillopora</taxon>
    </lineage>
</organism>
<protein>
    <submittedName>
        <fullName evidence="3">Uncharacterized protein</fullName>
    </submittedName>
</protein>
<dbReference type="AlphaFoldDB" id="A0AAU9XUU0"/>
<sequence length="275" mass="31325">MLCDKFPTFHSSKNTTEPKELTGQTISLIAFDSSYQGQIRGFEETLENKTAVEHMLQQELETLENELNVVKETAIGSNSSEEASLLCTFKTESTDTANKPLYLREQHENSDEKSLSKEDPRATRNSSKENSLWGSVRGRNEVFKERSELVLRATLNTDSISALRKRKRSRNYLSVLKTKVINEGDEEIKRLIKSTTDAEILLREVKEKLLEAHKETELLKLELAQVKKDKRSIAFQTDGKVLTKSDIPNDNLRTTYKEKTRFLVSNPGEQVLPSS</sequence>
<feature type="region of interest" description="Disordered" evidence="2">
    <location>
        <begin position="98"/>
        <end position="132"/>
    </location>
</feature>
<accession>A0AAU9XUU0</accession>
<name>A0AAU9XUU0_9CNID</name>